<organism evidence="1 2">
    <name type="scientific">Spirosoma sordidisoli</name>
    <dbReference type="NCBI Taxonomy" id="2502893"/>
    <lineage>
        <taxon>Bacteria</taxon>
        <taxon>Pseudomonadati</taxon>
        <taxon>Bacteroidota</taxon>
        <taxon>Cytophagia</taxon>
        <taxon>Cytophagales</taxon>
        <taxon>Cytophagaceae</taxon>
        <taxon>Spirosoma</taxon>
    </lineage>
</organism>
<protein>
    <submittedName>
        <fullName evidence="1">Uncharacterized protein</fullName>
    </submittedName>
</protein>
<dbReference type="EMBL" id="SBLB01000003">
    <property type="protein sequence ID" value="RYC69735.1"/>
    <property type="molecule type" value="Genomic_DNA"/>
</dbReference>
<reference evidence="1 2" key="1">
    <citation type="submission" date="2019-01" db="EMBL/GenBank/DDBJ databases">
        <title>Spirosoma flava sp. nov., a propanil-degrading bacterium isolated from herbicide-contaminated soil.</title>
        <authorList>
            <person name="Zhang L."/>
            <person name="Jiang J.-D."/>
        </authorList>
    </citation>
    <scope>NUCLEOTIDE SEQUENCE [LARGE SCALE GENOMIC DNA]</scope>
    <source>
        <strain evidence="1 2">TY50</strain>
    </source>
</reference>
<gene>
    <name evidence="1" type="ORF">EQG79_14160</name>
</gene>
<dbReference type="AlphaFoldDB" id="A0A4Q2UQ15"/>
<name>A0A4Q2UQ15_9BACT</name>
<evidence type="ECO:0000313" key="1">
    <source>
        <dbReference type="EMBL" id="RYC69735.1"/>
    </source>
</evidence>
<sequence length="83" mass="9321">MNFMNPEKRPGPNPLLRISGADLMKALGRDAPKFKVYDNKALWKNEAVLLMNRLEVSPAVRECLADPDTCTETFKGLSILVFL</sequence>
<comment type="caution">
    <text evidence="1">The sequence shown here is derived from an EMBL/GenBank/DDBJ whole genome shotgun (WGS) entry which is preliminary data.</text>
</comment>
<accession>A0A4Q2UQ15</accession>
<proteinExistence type="predicted"/>
<dbReference type="Proteomes" id="UP000290407">
    <property type="component" value="Unassembled WGS sequence"/>
</dbReference>
<evidence type="ECO:0000313" key="2">
    <source>
        <dbReference type="Proteomes" id="UP000290407"/>
    </source>
</evidence>
<keyword evidence="2" id="KW-1185">Reference proteome</keyword>